<organism evidence="3 4">
    <name type="scientific">Sterolibacterium denitrificans</name>
    <dbReference type="NCBI Taxonomy" id="157592"/>
    <lineage>
        <taxon>Bacteria</taxon>
        <taxon>Pseudomonadati</taxon>
        <taxon>Pseudomonadota</taxon>
        <taxon>Betaproteobacteria</taxon>
        <taxon>Nitrosomonadales</taxon>
        <taxon>Sterolibacteriaceae</taxon>
        <taxon>Sterolibacterium</taxon>
    </lineage>
</organism>
<dbReference type="InterPro" id="IPR002737">
    <property type="entry name" value="MEMO1_fam"/>
</dbReference>
<dbReference type="EMBL" id="LT837803">
    <property type="protein sequence ID" value="SMB25268.1"/>
    <property type="molecule type" value="Genomic_DNA"/>
</dbReference>
<dbReference type="CDD" id="cd07361">
    <property type="entry name" value="MEMO_like"/>
    <property type="match status" value="1"/>
</dbReference>
<name>A0A7Z7MV03_9PROT</name>
<accession>A0A7Z7MV03</accession>
<evidence type="ECO:0000256" key="2">
    <source>
        <dbReference type="HAMAP-Rule" id="MF_00055"/>
    </source>
</evidence>
<evidence type="ECO:0000256" key="1">
    <source>
        <dbReference type="ARBA" id="ARBA00006315"/>
    </source>
</evidence>
<reference evidence="3" key="1">
    <citation type="submission" date="2017-03" db="EMBL/GenBank/DDBJ databases">
        <authorList>
            <consortium name="AG Boll"/>
        </authorList>
    </citation>
    <scope>NUCLEOTIDE SEQUENCE [LARGE SCALE GENOMIC DNA]</scope>
    <source>
        <strain evidence="3">Chol</strain>
    </source>
</reference>
<gene>
    <name evidence="3" type="ORF">SDENCHOL_11240</name>
</gene>
<dbReference type="Gene3D" id="3.40.830.10">
    <property type="entry name" value="LigB-like"/>
    <property type="match status" value="1"/>
</dbReference>
<dbReference type="HAMAP" id="MF_00055">
    <property type="entry name" value="MEMO1"/>
    <property type="match status" value="1"/>
</dbReference>
<keyword evidence="3" id="KW-0223">Dioxygenase</keyword>
<dbReference type="AlphaFoldDB" id="A0A7Z7MV03"/>
<dbReference type="PANTHER" id="PTHR11060">
    <property type="entry name" value="PROTEIN MEMO1"/>
    <property type="match status" value="1"/>
</dbReference>
<keyword evidence="4" id="KW-1185">Reference proteome</keyword>
<dbReference type="GO" id="GO:0051213">
    <property type="term" value="F:dioxygenase activity"/>
    <property type="evidence" value="ECO:0007669"/>
    <property type="project" value="UniProtKB-KW"/>
</dbReference>
<dbReference type="Proteomes" id="UP000242886">
    <property type="component" value="Chromosome SDENCHOL"/>
</dbReference>
<comment type="similarity">
    <text evidence="1 2">Belongs to the MEMO1 family.</text>
</comment>
<dbReference type="Pfam" id="PF01875">
    <property type="entry name" value="Memo"/>
    <property type="match status" value="1"/>
</dbReference>
<proteinExistence type="inferred from homology"/>
<sequence>MTGSNSDSYSSFHRPAAVAGSFYPAQPLTLDSEITAMLARVEPRAVPAHPPKALIVPHAGYIYSGPIAASAYACLSALRPDIRKVVLLGPAHRIAVRGLALPQASAFDTPLGSIPVDAELARRALECPQVQRNEAAHALEHALEVQLPFLQHLLDDFTLLPLVVGMASAQEVAEVLDLVWGGAETLILISSDLSHYRPYAEAQQLDQDTAAQIAALQPLGSHEQACGATPINGLLLCAQRRGLQARLLDLRNSGDTAGDRSRVVGYAAFAFTEPAS</sequence>
<protein>
    <recommendedName>
        <fullName evidence="2">MEMO1 family protein SDENCHOL_11240</fullName>
    </recommendedName>
</protein>
<evidence type="ECO:0000313" key="3">
    <source>
        <dbReference type="EMBL" id="SMB25268.1"/>
    </source>
</evidence>
<evidence type="ECO:0000313" key="4">
    <source>
        <dbReference type="Proteomes" id="UP000242886"/>
    </source>
</evidence>
<dbReference type="NCBIfam" id="TIGR04336">
    <property type="entry name" value="AmmeMemoSam_B"/>
    <property type="match status" value="1"/>
</dbReference>
<keyword evidence="3" id="KW-0560">Oxidoreductase</keyword>
<dbReference type="PANTHER" id="PTHR11060:SF0">
    <property type="entry name" value="PROTEIN MEMO1"/>
    <property type="match status" value="1"/>
</dbReference>